<dbReference type="EMBL" id="CP139781">
    <property type="protein sequence ID" value="WRQ86513.1"/>
    <property type="molecule type" value="Genomic_DNA"/>
</dbReference>
<keyword evidence="7" id="KW-1185">Reference proteome</keyword>
<dbReference type="RefSeq" id="WP_221033254.1">
    <property type="nucleotide sequence ID" value="NZ_CP139781.1"/>
</dbReference>
<dbReference type="SUPFAM" id="SSF52540">
    <property type="entry name" value="P-loop containing nucleoside triphosphate hydrolases"/>
    <property type="match status" value="1"/>
</dbReference>
<dbReference type="InterPro" id="IPR011006">
    <property type="entry name" value="CheY-like_superfamily"/>
</dbReference>
<accession>A0ABZ1C5K6</accession>
<dbReference type="Gene3D" id="3.40.50.2300">
    <property type="match status" value="1"/>
</dbReference>
<proteinExistence type="predicted"/>
<evidence type="ECO:0000259" key="5">
    <source>
        <dbReference type="PROSITE" id="PS50110"/>
    </source>
</evidence>
<dbReference type="Pfam" id="PF00072">
    <property type="entry name" value="Response_reg"/>
    <property type="match status" value="1"/>
</dbReference>
<name>A0ABZ1C5K6_9BACT</name>
<keyword evidence="2" id="KW-0067">ATP-binding</keyword>
<evidence type="ECO:0000256" key="1">
    <source>
        <dbReference type="ARBA" id="ARBA00022741"/>
    </source>
</evidence>
<evidence type="ECO:0000259" key="4">
    <source>
        <dbReference type="PROSITE" id="PS50045"/>
    </source>
</evidence>
<dbReference type="Gene3D" id="3.40.50.300">
    <property type="entry name" value="P-loop containing nucleotide triphosphate hydrolases"/>
    <property type="match status" value="1"/>
</dbReference>
<dbReference type="Pfam" id="PF14532">
    <property type="entry name" value="Sigma54_activ_2"/>
    <property type="match status" value="1"/>
</dbReference>
<evidence type="ECO:0000256" key="3">
    <source>
        <dbReference type="PROSITE-ProRule" id="PRU00169"/>
    </source>
</evidence>
<dbReference type="CDD" id="cd00156">
    <property type="entry name" value="REC"/>
    <property type="match status" value="1"/>
</dbReference>
<evidence type="ECO:0000256" key="2">
    <source>
        <dbReference type="ARBA" id="ARBA00022840"/>
    </source>
</evidence>
<feature type="domain" description="Response regulatory" evidence="5">
    <location>
        <begin position="3"/>
        <end position="117"/>
    </location>
</feature>
<sequence length="574" mass="63283">MANILVVEDDRATGQLMLTLAESMGHTSALASDGESALRLVRESQPDMIISDVLMEPMDGLELLEIVRREFPAVAVVLFSASRDPEVQVRALRLGSVQFLAKPLRIEQLKKVLEKTLADRASAAADSATTSATLKAPVREITVEGLEEALRPYLPGPRLRDQRFRLARLAKVRNRVLVEAAEGVFNTDMLALLHRHSHRAAGPLEVINFANCELDNLTAEWTQNAHAWLQRFSGGTLVFLQIEKLPLHAQGLLADLVRRVQDVRIVATTRRDPDQLLAEGSLNESLYFRLSLFSMRVPPVSELGSDITEVLLDAVCASSSYNLAGRPDYEGAAREALAAYSWPRNYSELHQVADYIAARLKQPRISLAELPESVAAARWPSLGEHVKEALKLHVDRVVRTTSDAARAAAVLGVPESLLRAHLEEPNDALLAALVEPTSRPSLQAITPSYERILIVSSDDLWRTSAVAMAVRPDRLVLGVPDALAAVSTLLNAPESFDHVLIAPPLDVFSPGEIGRQFRRICPGTTLGLLEAFPEPEDCEPFHEIFDRPDDGDRLERLLGLMRDYREKHSDGRSG</sequence>
<dbReference type="PANTHER" id="PTHR32071">
    <property type="entry name" value="TRANSCRIPTIONAL REGULATORY PROTEIN"/>
    <property type="match status" value="1"/>
</dbReference>
<dbReference type="Proteomes" id="UP000738431">
    <property type="component" value="Chromosome"/>
</dbReference>
<protein>
    <submittedName>
        <fullName evidence="6">Response regulator</fullName>
    </submittedName>
</protein>
<dbReference type="Gene3D" id="1.10.8.60">
    <property type="match status" value="1"/>
</dbReference>
<dbReference type="InterPro" id="IPR027417">
    <property type="entry name" value="P-loop_NTPase"/>
</dbReference>
<dbReference type="InterPro" id="IPR001789">
    <property type="entry name" value="Sig_transdc_resp-reg_receiver"/>
</dbReference>
<reference evidence="6 7" key="2">
    <citation type="submission" date="2023-12" db="EMBL/GenBank/DDBJ databases">
        <title>Description of an unclassified Opitutus bacterium of Verrucomicrobiota.</title>
        <authorList>
            <person name="Zhang D.-F."/>
        </authorList>
    </citation>
    <scope>NUCLEOTIDE SEQUENCE [LARGE SCALE GENOMIC DNA]</scope>
    <source>
        <strain evidence="6 7">WL0086</strain>
    </source>
</reference>
<dbReference type="SUPFAM" id="SSF52172">
    <property type="entry name" value="CheY-like"/>
    <property type="match status" value="1"/>
</dbReference>
<dbReference type="PROSITE" id="PS50110">
    <property type="entry name" value="RESPONSE_REGULATORY"/>
    <property type="match status" value="1"/>
</dbReference>
<evidence type="ECO:0000313" key="6">
    <source>
        <dbReference type="EMBL" id="WRQ86513.1"/>
    </source>
</evidence>
<keyword evidence="1" id="KW-0547">Nucleotide-binding</keyword>
<feature type="modified residue" description="4-aspartylphosphate" evidence="3">
    <location>
        <position position="52"/>
    </location>
</feature>
<gene>
    <name evidence="6" type="ORF">K1X11_017005</name>
</gene>
<dbReference type="InterPro" id="IPR002078">
    <property type="entry name" value="Sigma_54_int"/>
</dbReference>
<feature type="domain" description="Sigma-54 factor interaction" evidence="4">
    <location>
        <begin position="166"/>
        <end position="358"/>
    </location>
</feature>
<dbReference type="SMART" id="SM00448">
    <property type="entry name" value="REC"/>
    <property type="match status" value="1"/>
</dbReference>
<organism evidence="6 7">
    <name type="scientific">Actomonas aquatica</name>
    <dbReference type="NCBI Taxonomy" id="2866162"/>
    <lineage>
        <taxon>Bacteria</taxon>
        <taxon>Pseudomonadati</taxon>
        <taxon>Verrucomicrobiota</taxon>
        <taxon>Opitutia</taxon>
        <taxon>Opitutales</taxon>
        <taxon>Opitutaceae</taxon>
        <taxon>Actomonas</taxon>
    </lineage>
</organism>
<evidence type="ECO:0000313" key="7">
    <source>
        <dbReference type="Proteomes" id="UP000738431"/>
    </source>
</evidence>
<reference evidence="6 7" key="1">
    <citation type="submission" date="2021-08" db="EMBL/GenBank/DDBJ databases">
        <authorList>
            <person name="Zhang D."/>
            <person name="Zhang A."/>
            <person name="Wang L."/>
        </authorList>
    </citation>
    <scope>NUCLEOTIDE SEQUENCE [LARGE SCALE GENOMIC DNA]</scope>
    <source>
        <strain evidence="6 7">WL0086</strain>
    </source>
</reference>
<keyword evidence="3" id="KW-0597">Phosphoprotein</keyword>
<dbReference type="PROSITE" id="PS50045">
    <property type="entry name" value="SIGMA54_INTERACT_4"/>
    <property type="match status" value="1"/>
</dbReference>